<comment type="caution">
    <text evidence="1">The sequence shown here is derived from an EMBL/GenBank/DDBJ whole genome shotgun (WGS) entry which is preliminary data.</text>
</comment>
<gene>
    <name evidence="1" type="ORF">NPIL_436911</name>
</gene>
<organism evidence="1 2">
    <name type="scientific">Nephila pilipes</name>
    <name type="common">Giant wood spider</name>
    <name type="synonym">Nephila maculata</name>
    <dbReference type="NCBI Taxonomy" id="299642"/>
    <lineage>
        <taxon>Eukaryota</taxon>
        <taxon>Metazoa</taxon>
        <taxon>Ecdysozoa</taxon>
        <taxon>Arthropoda</taxon>
        <taxon>Chelicerata</taxon>
        <taxon>Arachnida</taxon>
        <taxon>Araneae</taxon>
        <taxon>Araneomorphae</taxon>
        <taxon>Entelegynae</taxon>
        <taxon>Araneoidea</taxon>
        <taxon>Nephilidae</taxon>
        <taxon>Nephila</taxon>
    </lineage>
</organism>
<dbReference type="OrthoDB" id="8045623at2759"/>
<sequence>MDITYPITRLLKEESSATKIGMGSTSRKKIVNVTSLKVRLLTRPNIQGNISALLQRWRMFKMVYVVDIEKMYKQIRIRRNSKIDQIEYFKFLILSFGMESSACLTIHTLKQLADGGMAMNNF</sequence>
<reference evidence="1" key="1">
    <citation type="submission" date="2020-08" db="EMBL/GenBank/DDBJ databases">
        <title>Multicomponent nature underlies the extraordinary mechanical properties of spider dragline silk.</title>
        <authorList>
            <person name="Kono N."/>
            <person name="Nakamura H."/>
            <person name="Mori M."/>
            <person name="Yoshida Y."/>
            <person name="Ohtoshi R."/>
            <person name="Malay A.D."/>
            <person name="Moran D.A.P."/>
            <person name="Tomita M."/>
            <person name="Numata K."/>
            <person name="Arakawa K."/>
        </authorList>
    </citation>
    <scope>NUCLEOTIDE SEQUENCE</scope>
</reference>
<dbReference type="EMBL" id="BMAW01046548">
    <property type="protein sequence ID" value="GFS56128.1"/>
    <property type="molecule type" value="Genomic_DNA"/>
</dbReference>
<evidence type="ECO:0000313" key="2">
    <source>
        <dbReference type="Proteomes" id="UP000887013"/>
    </source>
</evidence>
<accession>A0A8X6IRK4</accession>
<protein>
    <submittedName>
        <fullName evidence="1">Uncharacterized protein</fullName>
    </submittedName>
</protein>
<proteinExistence type="predicted"/>
<dbReference type="Proteomes" id="UP000887013">
    <property type="component" value="Unassembled WGS sequence"/>
</dbReference>
<dbReference type="AlphaFoldDB" id="A0A8X6IRK4"/>
<name>A0A8X6IRK4_NEPPI</name>
<keyword evidence="2" id="KW-1185">Reference proteome</keyword>
<evidence type="ECO:0000313" key="1">
    <source>
        <dbReference type="EMBL" id="GFS56128.1"/>
    </source>
</evidence>